<sequence length="198" mass="23027">MFFVVFNMYLVKTPWWLRKAYSSALTWKIPAAGGEIFLTFDDGPHPTITPFVLNCLQHYNAKATFFCIGKNVQLYPQVFQQILNEGHRIGNHTHNHLNGWKTRDLEYFRNIVLARKYIDSNLFRPPYGRITRFQIQQLQAVFNIIMWDVLSGDFDIDLSPQKCLQNVISNTTPGSVIVFHDSEKAFPRLEYALPKALE</sequence>
<dbReference type="AlphaFoldDB" id="A0A6J4RW55"/>
<dbReference type="InterPro" id="IPR050248">
    <property type="entry name" value="Polysacc_deacetylase_ArnD"/>
</dbReference>
<dbReference type="Gene3D" id="3.20.20.370">
    <property type="entry name" value="Glycoside hydrolase/deacetylase"/>
    <property type="match status" value="1"/>
</dbReference>
<dbReference type="GO" id="GO:0005975">
    <property type="term" value="P:carbohydrate metabolic process"/>
    <property type="evidence" value="ECO:0007669"/>
    <property type="project" value="InterPro"/>
</dbReference>
<dbReference type="PANTHER" id="PTHR10587">
    <property type="entry name" value="GLYCOSYL TRANSFERASE-RELATED"/>
    <property type="match status" value="1"/>
</dbReference>
<name>A0A6J4RW55_9BACT</name>
<dbReference type="PROSITE" id="PS51677">
    <property type="entry name" value="NODB"/>
    <property type="match status" value="1"/>
</dbReference>
<evidence type="ECO:0000256" key="1">
    <source>
        <dbReference type="ARBA" id="ARBA00022723"/>
    </source>
</evidence>
<dbReference type="GO" id="GO:0016810">
    <property type="term" value="F:hydrolase activity, acting on carbon-nitrogen (but not peptide) bonds"/>
    <property type="evidence" value="ECO:0007669"/>
    <property type="project" value="InterPro"/>
</dbReference>
<dbReference type="GO" id="GO:0046872">
    <property type="term" value="F:metal ion binding"/>
    <property type="evidence" value="ECO:0007669"/>
    <property type="project" value="UniProtKB-KW"/>
</dbReference>
<keyword evidence="1" id="KW-0479">Metal-binding</keyword>
<dbReference type="PANTHER" id="PTHR10587:SF133">
    <property type="entry name" value="CHITIN DEACETYLASE 1-RELATED"/>
    <property type="match status" value="1"/>
</dbReference>
<dbReference type="Pfam" id="PF01522">
    <property type="entry name" value="Polysacc_deac_1"/>
    <property type="match status" value="1"/>
</dbReference>
<gene>
    <name evidence="4" type="ORF">AVDCRST_MAG96-984</name>
</gene>
<dbReference type="SUPFAM" id="SSF88713">
    <property type="entry name" value="Glycoside hydrolase/deacetylase"/>
    <property type="match status" value="1"/>
</dbReference>
<keyword evidence="2" id="KW-0378">Hydrolase</keyword>
<protein>
    <submittedName>
        <fullName evidence="4">Polysaccharide deacetylase</fullName>
    </submittedName>
</protein>
<accession>A0A6J4RW55</accession>
<dbReference type="EMBL" id="CADCVN010000370">
    <property type="protein sequence ID" value="CAA9480447.1"/>
    <property type="molecule type" value="Genomic_DNA"/>
</dbReference>
<feature type="non-terminal residue" evidence="4">
    <location>
        <position position="198"/>
    </location>
</feature>
<reference evidence="4" key="1">
    <citation type="submission" date="2020-02" db="EMBL/GenBank/DDBJ databases">
        <authorList>
            <person name="Meier V. D."/>
        </authorList>
    </citation>
    <scope>NUCLEOTIDE SEQUENCE</scope>
    <source>
        <strain evidence="4">AVDCRST_MAG96</strain>
    </source>
</reference>
<feature type="domain" description="NodB homology" evidence="3">
    <location>
        <begin position="34"/>
        <end position="198"/>
    </location>
</feature>
<evidence type="ECO:0000313" key="4">
    <source>
        <dbReference type="EMBL" id="CAA9480447.1"/>
    </source>
</evidence>
<dbReference type="GO" id="GO:0016020">
    <property type="term" value="C:membrane"/>
    <property type="evidence" value="ECO:0007669"/>
    <property type="project" value="TreeGrafter"/>
</dbReference>
<evidence type="ECO:0000259" key="3">
    <source>
        <dbReference type="PROSITE" id="PS51677"/>
    </source>
</evidence>
<organism evidence="4">
    <name type="scientific">uncultured Segetibacter sp</name>
    <dbReference type="NCBI Taxonomy" id="481133"/>
    <lineage>
        <taxon>Bacteria</taxon>
        <taxon>Pseudomonadati</taxon>
        <taxon>Bacteroidota</taxon>
        <taxon>Chitinophagia</taxon>
        <taxon>Chitinophagales</taxon>
        <taxon>Chitinophagaceae</taxon>
        <taxon>Segetibacter</taxon>
        <taxon>environmental samples</taxon>
    </lineage>
</organism>
<dbReference type="CDD" id="cd10917">
    <property type="entry name" value="CE4_NodB_like_6s_7s"/>
    <property type="match status" value="1"/>
</dbReference>
<dbReference type="InterPro" id="IPR011330">
    <property type="entry name" value="Glyco_hydro/deAcase_b/a-brl"/>
</dbReference>
<evidence type="ECO:0000256" key="2">
    <source>
        <dbReference type="ARBA" id="ARBA00022801"/>
    </source>
</evidence>
<proteinExistence type="predicted"/>
<dbReference type="InterPro" id="IPR002509">
    <property type="entry name" value="NODB_dom"/>
</dbReference>